<reference evidence="5" key="1">
    <citation type="submission" date="2019-08" db="EMBL/GenBank/DDBJ databases">
        <authorList>
            <person name="Kucharzyk K."/>
            <person name="Murdoch R.W."/>
            <person name="Higgins S."/>
            <person name="Loffler F."/>
        </authorList>
    </citation>
    <scope>NUCLEOTIDE SEQUENCE</scope>
</reference>
<accession>A0A644XKJ1</accession>
<evidence type="ECO:0000256" key="4">
    <source>
        <dbReference type="ARBA" id="ARBA00022833"/>
    </source>
</evidence>
<comment type="caution">
    <text evidence="5">The sequence shown here is derived from an EMBL/GenBank/DDBJ whole genome shotgun (WGS) entry which is preliminary data.</text>
</comment>
<organism evidence="5">
    <name type="scientific">bioreactor metagenome</name>
    <dbReference type="NCBI Taxonomy" id="1076179"/>
    <lineage>
        <taxon>unclassified sequences</taxon>
        <taxon>metagenomes</taxon>
        <taxon>ecological metagenomes</taxon>
    </lineage>
</organism>
<evidence type="ECO:0000313" key="5">
    <source>
        <dbReference type="EMBL" id="MPM14743.1"/>
    </source>
</evidence>
<evidence type="ECO:0000256" key="1">
    <source>
        <dbReference type="ARBA" id="ARBA00001947"/>
    </source>
</evidence>
<dbReference type="InterPro" id="IPR003785">
    <property type="entry name" value="Creatininase/forma_Hydrolase"/>
</dbReference>
<protein>
    <recommendedName>
        <fullName evidence="6">Creatininase</fullName>
    </recommendedName>
</protein>
<sequence length="254" mass="28552">MKTHILQETNWESVKNSLYNVAILPWGATEAHNLHLAYGTDTILAERIAADAAEIANLSGAGAIVLPSIAYGVNSGQMEIPLCMHMNPTTQLSILRDILYVLDTHEIRRFVIINGHGGNAFQPLIRELSLEFPDIIMSYVNWWTVAKADKYFVEPGDHAGELETSAMMYTNPNLVAPLDEAGTGAETKFKIEGLREKWAWTPRRWIYISEDTGVGNPKKATKEKGELFVKQCTEKIAKFILEFSHIQNEEDLYE</sequence>
<name>A0A644XKJ1_9ZZZZ</name>
<evidence type="ECO:0000256" key="2">
    <source>
        <dbReference type="ARBA" id="ARBA00022723"/>
    </source>
</evidence>
<proteinExistence type="predicted"/>
<dbReference type="Gene3D" id="3.40.50.10310">
    <property type="entry name" value="Creatininase"/>
    <property type="match status" value="1"/>
</dbReference>
<dbReference type="AlphaFoldDB" id="A0A644XKJ1"/>
<dbReference type="EMBL" id="VSSQ01002330">
    <property type="protein sequence ID" value="MPM14743.1"/>
    <property type="molecule type" value="Genomic_DNA"/>
</dbReference>
<evidence type="ECO:0008006" key="6">
    <source>
        <dbReference type="Google" id="ProtNLM"/>
    </source>
</evidence>
<dbReference type="InterPro" id="IPR024087">
    <property type="entry name" value="Creatininase-like_sf"/>
</dbReference>
<dbReference type="GO" id="GO:0046872">
    <property type="term" value="F:metal ion binding"/>
    <property type="evidence" value="ECO:0007669"/>
    <property type="project" value="UniProtKB-KW"/>
</dbReference>
<evidence type="ECO:0000256" key="3">
    <source>
        <dbReference type="ARBA" id="ARBA00022801"/>
    </source>
</evidence>
<dbReference type="PANTHER" id="PTHR35005:SF1">
    <property type="entry name" value="2-AMINO-5-FORMYLAMINO-6-RIBOSYLAMINOPYRIMIDIN-4(3H)-ONE 5'-MONOPHOSPHATE DEFORMYLASE"/>
    <property type="match status" value="1"/>
</dbReference>
<dbReference type="SUPFAM" id="SSF102215">
    <property type="entry name" value="Creatininase"/>
    <property type="match status" value="1"/>
</dbReference>
<comment type="cofactor">
    <cofactor evidence="1">
        <name>Zn(2+)</name>
        <dbReference type="ChEBI" id="CHEBI:29105"/>
    </cofactor>
</comment>
<keyword evidence="3" id="KW-0378">Hydrolase</keyword>
<dbReference type="GO" id="GO:0016811">
    <property type="term" value="F:hydrolase activity, acting on carbon-nitrogen (but not peptide) bonds, in linear amides"/>
    <property type="evidence" value="ECO:0007669"/>
    <property type="project" value="TreeGrafter"/>
</dbReference>
<keyword evidence="2" id="KW-0479">Metal-binding</keyword>
<dbReference type="GO" id="GO:0009231">
    <property type="term" value="P:riboflavin biosynthetic process"/>
    <property type="evidence" value="ECO:0007669"/>
    <property type="project" value="TreeGrafter"/>
</dbReference>
<dbReference type="Pfam" id="PF02633">
    <property type="entry name" value="Creatininase"/>
    <property type="match status" value="1"/>
</dbReference>
<keyword evidence="4" id="KW-0862">Zinc</keyword>
<dbReference type="PANTHER" id="PTHR35005">
    <property type="entry name" value="3-DEHYDRO-SCYLLO-INOSOSE HYDROLASE"/>
    <property type="match status" value="1"/>
</dbReference>
<gene>
    <name evidence="5" type="ORF">SDC9_61107</name>
</gene>